<dbReference type="GO" id="GO:0016746">
    <property type="term" value="F:acyltransferase activity"/>
    <property type="evidence" value="ECO:0007669"/>
    <property type="project" value="UniProtKB-KW"/>
</dbReference>
<proteinExistence type="predicted"/>
<evidence type="ECO:0000313" key="2">
    <source>
        <dbReference type="Proteomes" id="UP000546200"/>
    </source>
</evidence>
<sequence length="69" mass="7416">MTSAAIGTRVVEVGTLTRDGGAFYLRRDLGGRYQLELQRTPVDLVEKRVRIIGTLVGSDLVSADGVAPE</sequence>
<evidence type="ECO:0000313" key="1">
    <source>
        <dbReference type="EMBL" id="MBB5717027.1"/>
    </source>
</evidence>
<keyword evidence="1" id="KW-0012">Acyltransferase</keyword>
<comment type="caution">
    <text evidence="1">The sequence shown here is derived from an EMBL/GenBank/DDBJ whole genome shotgun (WGS) entry which is preliminary data.</text>
</comment>
<organism evidence="1 2">
    <name type="scientific">Sphingomonas aerophila</name>
    <dbReference type="NCBI Taxonomy" id="1344948"/>
    <lineage>
        <taxon>Bacteria</taxon>
        <taxon>Pseudomonadati</taxon>
        <taxon>Pseudomonadota</taxon>
        <taxon>Alphaproteobacteria</taxon>
        <taxon>Sphingomonadales</taxon>
        <taxon>Sphingomonadaceae</taxon>
        <taxon>Sphingomonas</taxon>
    </lineage>
</organism>
<reference evidence="1 2" key="1">
    <citation type="submission" date="2020-08" db="EMBL/GenBank/DDBJ databases">
        <title>Genomic Encyclopedia of Type Strains, Phase IV (KMG-IV): sequencing the most valuable type-strain genomes for metagenomic binning, comparative biology and taxonomic classification.</title>
        <authorList>
            <person name="Goeker M."/>
        </authorList>
    </citation>
    <scope>NUCLEOTIDE SEQUENCE [LARGE SCALE GENOMIC DNA]</scope>
    <source>
        <strain evidence="1 2">DSM 100044</strain>
    </source>
</reference>
<dbReference type="AlphaFoldDB" id="A0A7W9BH03"/>
<accession>A0A7W9BH03</accession>
<dbReference type="RefSeq" id="WP_184060777.1">
    <property type="nucleotide sequence ID" value="NZ_JACIJK010000021.1"/>
</dbReference>
<keyword evidence="2" id="KW-1185">Reference proteome</keyword>
<protein>
    <submittedName>
        <fullName evidence="1">Glycerol-3-phosphate O-acyltransferase</fullName>
    </submittedName>
</protein>
<dbReference type="Pfam" id="PF19135">
    <property type="entry name" value="DUF5818"/>
    <property type="match status" value="1"/>
</dbReference>
<name>A0A7W9BH03_9SPHN</name>
<gene>
    <name evidence="1" type="ORF">FHS94_003901</name>
</gene>
<keyword evidence="1" id="KW-0808">Transferase</keyword>
<dbReference type="InterPro" id="IPR043856">
    <property type="entry name" value="DUF5818"/>
</dbReference>
<dbReference type="EMBL" id="JACIJK010000021">
    <property type="protein sequence ID" value="MBB5717027.1"/>
    <property type="molecule type" value="Genomic_DNA"/>
</dbReference>
<dbReference type="Proteomes" id="UP000546200">
    <property type="component" value="Unassembled WGS sequence"/>
</dbReference>